<dbReference type="InterPro" id="IPR036921">
    <property type="entry name" value="PurM-like_N_sf"/>
</dbReference>
<feature type="binding site" evidence="1">
    <location>
        <position position="81"/>
    </location>
    <ligand>
        <name>Mg(2+)</name>
        <dbReference type="ChEBI" id="CHEBI:18420"/>
        <label>2</label>
    </ligand>
</feature>
<keyword evidence="1" id="KW-0460">Magnesium</keyword>
<protein>
    <recommendedName>
        <fullName evidence="1">Thiamine-monophosphate kinase</fullName>
        <shortName evidence="1">TMP kinase</shortName>
        <shortName evidence="1">Thiamine-phosphate kinase</shortName>
        <ecNumber evidence="1">2.7.4.16</ecNumber>
    </recommendedName>
</protein>
<dbReference type="PIRSF" id="PIRSF005303">
    <property type="entry name" value="Thiam_monoph_kin"/>
    <property type="match status" value="1"/>
</dbReference>
<dbReference type="CDD" id="cd02194">
    <property type="entry name" value="ThiL"/>
    <property type="match status" value="1"/>
</dbReference>
<feature type="binding site" evidence="1">
    <location>
        <position position="325"/>
    </location>
    <ligand>
        <name>substrate</name>
    </ligand>
</feature>
<feature type="binding site" evidence="1">
    <location>
        <position position="53"/>
    </location>
    <ligand>
        <name>Mg(2+)</name>
        <dbReference type="ChEBI" id="CHEBI:18420"/>
        <label>2</label>
    </ligand>
</feature>
<dbReference type="EMBL" id="QNVH01000024">
    <property type="protein sequence ID" value="TDA39039.1"/>
    <property type="molecule type" value="Genomic_DNA"/>
</dbReference>
<dbReference type="PANTHER" id="PTHR30270">
    <property type="entry name" value="THIAMINE-MONOPHOSPHATE KINASE"/>
    <property type="match status" value="1"/>
</dbReference>
<feature type="binding site" evidence="1">
    <location>
        <position position="219"/>
    </location>
    <ligand>
        <name>Mg(2+)</name>
        <dbReference type="ChEBI" id="CHEBI:18420"/>
        <label>3</label>
    </ligand>
</feature>
<keyword evidence="1 4" id="KW-0808">Transferase</keyword>
<keyword evidence="1" id="KW-0479">Metal-binding</keyword>
<evidence type="ECO:0000256" key="1">
    <source>
        <dbReference type="HAMAP-Rule" id="MF_02128"/>
    </source>
</evidence>
<feature type="binding site" evidence="1">
    <location>
        <position position="81"/>
    </location>
    <ligand>
        <name>Mg(2+)</name>
        <dbReference type="ChEBI" id="CHEBI:18420"/>
        <label>4</label>
    </ligand>
</feature>
<dbReference type="AlphaFoldDB" id="A0A523BDL7"/>
<dbReference type="InterPro" id="IPR010918">
    <property type="entry name" value="PurM-like_C_dom"/>
</dbReference>
<keyword evidence="1" id="KW-0784">Thiamine biosynthesis</keyword>
<dbReference type="GO" id="GO:0009229">
    <property type="term" value="P:thiamine diphosphate biosynthetic process"/>
    <property type="evidence" value="ECO:0007669"/>
    <property type="project" value="UniProtKB-UniRule"/>
</dbReference>
<feature type="binding site" evidence="1">
    <location>
        <position position="81"/>
    </location>
    <ligand>
        <name>Mg(2+)</name>
        <dbReference type="ChEBI" id="CHEBI:18420"/>
        <label>3</label>
    </ligand>
</feature>
<dbReference type="HAMAP" id="MF_02128">
    <property type="entry name" value="TMP_kinase"/>
    <property type="match status" value="1"/>
</dbReference>
<gene>
    <name evidence="1 4" type="primary">thiL</name>
    <name evidence="4" type="ORF">DSO08_03325</name>
</gene>
<dbReference type="Gene3D" id="3.90.650.10">
    <property type="entry name" value="PurM-like C-terminal domain"/>
    <property type="match status" value="1"/>
</dbReference>
<feature type="binding site" evidence="1">
    <location>
        <position position="222"/>
    </location>
    <ligand>
        <name>Mg(2+)</name>
        <dbReference type="ChEBI" id="CHEBI:18420"/>
        <label>5</label>
    </ligand>
</feature>
<evidence type="ECO:0000259" key="3">
    <source>
        <dbReference type="Pfam" id="PF02769"/>
    </source>
</evidence>
<dbReference type="Pfam" id="PF00586">
    <property type="entry name" value="AIRS"/>
    <property type="match status" value="1"/>
</dbReference>
<comment type="function">
    <text evidence="1">Catalyzes the ATP-dependent phosphorylation of thiamine-monophosphate (TMP) to form thiamine-pyrophosphate (TPP), the active form of vitamin B1.</text>
</comment>
<keyword evidence="1" id="KW-0067">ATP-binding</keyword>
<feature type="binding site" evidence="1">
    <location>
        <begin position="128"/>
        <end position="129"/>
    </location>
    <ligand>
        <name>ATP</name>
        <dbReference type="ChEBI" id="CHEBI:30616"/>
    </ligand>
</feature>
<dbReference type="InterPro" id="IPR036676">
    <property type="entry name" value="PurM-like_C_sf"/>
</dbReference>
<dbReference type="Proteomes" id="UP000315399">
    <property type="component" value="Unassembled WGS sequence"/>
</dbReference>
<dbReference type="PANTHER" id="PTHR30270:SF0">
    <property type="entry name" value="THIAMINE-MONOPHOSPHATE KINASE"/>
    <property type="match status" value="1"/>
</dbReference>
<dbReference type="Gene3D" id="3.30.1330.10">
    <property type="entry name" value="PurM-like, N-terminal domain"/>
    <property type="match status" value="1"/>
</dbReference>
<comment type="pathway">
    <text evidence="1">Cofactor biosynthesis; thiamine diphosphate biosynthesis; thiamine diphosphate from thiamine phosphate: step 1/1.</text>
</comment>
<dbReference type="GO" id="GO:0005524">
    <property type="term" value="F:ATP binding"/>
    <property type="evidence" value="ECO:0007669"/>
    <property type="project" value="UniProtKB-UniRule"/>
</dbReference>
<keyword evidence="1 4" id="KW-0418">Kinase</keyword>
<dbReference type="Pfam" id="PF02769">
    <property type="entry name" value="AIRS_C"/>
    <property type="match status" value="1"/>
</dbReference>
<feature type="binding site" evidence="1">
    <location>
        <position position="221"/>
    </location>
    <ligand>
        <name>ATP</name>
        <dbReference type="ChEBI" id="CHEBI:30616"/>
    </ligand>
</feature>
<dbReference type="SUPFAM" id="SSF55326">
    <property type="entry name" value="PurM N-terminal domain-like"/>
    <property type="match status" value="1"/>
</dbReference>
<dbReference type="InterPro" id="IPR006283">
    <property type="entry name" value="ThiL-like"/>
</dbReference>
<evidence type="ECO:0000313" key="5">
    <source>
        <dbReference type="Proteomes" id="UP000315399"/>
    </source>
</evidence>
<comment type="catalytic activity">
    <reaction evidence="1">
        <text>thiamine phosphate + ATP = thiamine diphosphate + ADP</text>
        <dbReference type="Rhea" id="RHEA:15913"/>
        <dbReference type="ChEBI" id="CHEBI:30616"/>
        <dbReference type="ChEBI" id="CHEBI:37575"/>
        <dbReference type="ChEBI" id="CHEBI:58937"/>
        <dbReference type="ChEBI" id="CHEBI:456216"/>
        <dbReference type="EC" id="2.7.4.16"/>
    </reaction>
</comment>
<dbReference type="GO" id="GO:0009228">
    <property type="term" value="P:thiamine biosynthetic process"/>
    <property type="evidence" value="ECO:0007669"/>
    <property type="project" value="UniProtKB-KW"/>
</dbReference>
<comment type="caution">
    <text evidence="1">Lacks conserved residue(s) required for the propagation of feature annotation.</text>
</comment>
<organism evidence="4 5">
    <name type="scientific">Thermoproteota archaeon</name>
    <dbReference type="NCBI Taxonomy" id="2056631"/>
    <lineage>
        <taxon>Archaea</taxon>
        <taxon>Thermoproteota</taxon>
    </lineage>
</organism>
<feature type="binding site" evidence="1">
    <location>
        <position position="152"/>
    </location>
    <ligand>
        <name>ATP</name>
        <dbReference type="ChEBI" id="CHEBI:30616"/>
    </ligand>
</feature>
<dbReference type="SUPFAM" id="SSF56042">
    <property type="entry name" value="PurM C-terminal domain-like"/>
    <property type="match status" value="1"/>
</dbReference>
<reference evidence="4 5" key="1">
    <citation type="journal article" date="2019" name="Nat. Microbiol.">
        <title>Expanding anaerobic alkane metabolism in the domain of Archaea.</title>
        <authorList>
            <person name="Wang Y."/>
            <person name="Wegener G."/>
            <person name="Hou J."/>
            <person name="Wang F."/>
            <person name="Xiao X."/>
        </authorList>
    </citation>
    <scope>NUCLEOTIDE SEQUENCE [LARGE SCALE GENOMIC DNA]</scope>
    <source>
        <strain evidence="4">WYZ-LMO10</strain>
    </source>
</reference>
<dbReference type="NCBIfam" id="TIGR01379">
    <property type="entry name" value="thiL"/>
    <property type="match status" value="1"/>
</dbReference>
<sequence>MISVSDLGERGVIELIWSIMEKDGHLSGQVLPPSDDASAILLNDGSYLVLKADMFVKMTDAPRGMLPFQMGAKAVAMNVSDLAAKGARPSAFLFSLGLPRNYPQEDLRDLISGISSAAKGYGAQVLGGDVGEARDLIISGFAVGSARNLIKRSGASPGDLVAVTGHFGSTAAAYKILLEGLRAPRSLRRALCRSVYEPRAKPRLGVALAESGAITSSMDSSDGLAFTLNELSKSSRVSFRITNIPISREACEFASIHNISPEDLALYGGEEYELVVTVRRGGWEEAVRAAEGAGGELIRIGEVLPGSKVFLVRGAEEVEIPPKGWEHLK</sequence>
<feature type="domain" description="PurM-like C-terminal" evidence="3">
    <location>
        <begin position="157"/>
        <end position="311"/>
    </location>
</feature>
<accession>A0A523BDL7</accession>
<dbReference type="InterPro" id="IPR016188">
    <property type="entry name" value="PurM-like_N"/>
</dbReference>
<feature type="binding site" evidence="1">
    <location>
        <position position="60"/>
    </location>
    <ligand>
        <name>substrate</name>
    </ligand>
</feature>
<dbReference type="GO" id="GO:0000287">
    <property type="term" value="F:magnesium ion binding"/>
    <property type="evidence" value="ECO:0007669"/>
    <property type="project" value="UniProtKB-UniRule"/>
</dbReference>
<dbReference type="EC" id="2.7.4.16" evidence="1"/>
<feature type="binding site" evidence="1">
    <location>
        <position position="129"/>
    </location>
    <ligand>
        <name>Mg(2+)</name>
        <dbReference type="ChEBI" id="CHEBI:18420"/>
        <label>1</label>
    </ligand>
</feature>
<evidence type="ECO:0000313" key="4">
    <source>
        <dbReference type="EMBL" id="TDA39039.1"/>
    </source>
</evidence>
<feature type="binding site" evidence="1">
    <location>
        <position position="36"/>
    </location>
    <ligand>
        <name>Mg(2+)</name>
        <dbReference type="ChEBI" id="CHEBI:18420"/>
        <label>4</label>
    </ligand>
</feature>
<evidence type="ECO:0000259" key="2">
    <source>
        <dbReference type="Pfam" id="PF00586"/>
    </source>
</evidence>
<comment type="similarity">
    <text evidence="1">Belongs to the thiamine-monophosphate kinase family.</text>
</comment>
<feature type="domain" description="PurM-like N-terminal" evidence="2">
    <location>
        <begin position="35"/>
        <end position="145"/>
    </location>
</feature>
<feature type="binding site" evidence="1">
    <location>
        <position position="36"/>
    </location>
    <ligand>
        <name>Mg(2+)</name>
        <dbReference type="ChEBI" id="CHEBI:18420"/>
        <label>3</label>
    </ligand>
</feature>
<comment type="miscellaneous">
    <text evidence="1">Reaction mechanism of ThiL seems to utilize a direct, inline transfer of the gamma-phosphate of ATP to TMP rather than a phosphorylated enzyme intermediate.</text>
</comment>
<dbReference type="UniPathway" id="UPA00060">
    <property type="reaction ID" value="UER00142"/>
</dbReference>
<comment type="caution">
    <text evidence="4">The sequence shown here is derived from an EMBL/GenBank/DDBJ whole genome shotgun (WGS) entry which is preliminary data.</text>
</comment>
<proteinExistence type="inferred from homology"/>
<name>A0A523BDL7_9CREN</name>
<feature type="binding site" evidence="1">
    <location>
        <position position="270"/>
    </location>
    <ligand>
        <name>substrate</name>
    </ligand>
</feature>
<keyword evidence="1" id="KW-0547">Nucleotide-binding</keyword>
<feature type="binding site" evidence="1">
    <location>
        <position position="53"/>
    </location>
    <ligand>
        <name>Mg(2+)</name>
        <dbReference type="ChEBI" id="CHEBI:18420"/>
        <label>1</label>
    </ligand>
</feature>
<dbReference type="GO" id="GO:0009030">
    <property type="term" value="F:thiamine-phosphate kinase activity"/>
    <property type="evidence" value="ECO:0007669"/>
    <property type="project" value="UniProtKB-UniRule"/>
</dbReference>